<evidence type="ECO:0000313" key="3">
    <source>
        <dbReference type="Proteomes" id="UP000249115"/>
    </source>
</evidence>
<dbReference type="EMBL" id="QKZU01000022">
    <property type="protein sequence ID" value="PZX50674.1"/>
    <property type="molecule type" value="Genomic_DNA"/>
</dbReference>
<protein>
    <submittedName>
        <fullName evidence="2">Hemerythrin domain-containing protein</fullName>
    </submittedName>
</protein>
<evidence type="ECO:0000313" key="4">
    <source>
        <dbReference type="Proteomes" id="UP000321927"/>
    </source>
</evidence>
<reference evidence="2 4" key="2">
    <citation type="submission" date="2019-08" db="EMBL/GenBank/DDBJ databases">
        <title>Genome of Algoriphagus ratkowskyi IC026.</title>
        <authorList>
            <person name="Bowman J.P."/>
        </authorList>
    </citation>
    <scope>NUCLEOTIDE SEQUENCE [LARGE SCALE GENOMIC DNA]</scope>
    <source>
        <strain evidence="2 4">IC026</strain>
    </source>
</reference>
<reference evidence="1 3" key="1">
    <citation type="submission" date="2018-06" db="EMBL/GenBank/DDBJ databases">
        <title>Genomic Encyclopedia of Archaeal and Bacterial Type Strains, Phase II (KMG-II): from individual species to whole genera.</title>
        <authorList>
            <person name="Goeker M."/>
        </authorList>
    </citation>
    <scope>NUCLEOTIDE SEQUENCE [LARGE SCALE GENOMIC DNA]</scope>
    <source>
        <strain evidence="1 3">DSM 22686</strain>
    </source>
</reference>
<dbReference type="Gene3D" id="1.20.120.520">
    <property type="entry name" value="nmb1532 protein domain like"/>
    <property type="match status" value="1"/>
</dbReference>
<accession>A0A2W7QQQ9</accession>
<keyword evidence="4" id="KW-1185">Reference proteome</keyword>
<dbReference type="RefSeq" id="WP_086503091.1">
    <property type="nucleotide sequence ID" value="NZ_MSSV01000026.1"/>
</dbReference>
<sequence length="160" mass="19222">MPNQPIKRHKFLQPLSRDHHHGLLFCWKIRSGVKRGIEVSRMKGHLKWFWDTHLVAHFAEEEAVVFPILGNEDELIKQALCEHSELEKLFSQEDMDYEFLNYLQIALEKHIRFEERILFNKIQELATPDQLAKVEQHNAAEGEELDWEDDYWNWKKLESE</sequence>
<comment type="caution">
    <text evidence="1">The sequence shown here is derived from an EMBL/GenBank/DDBJ whole genome shotgun (WGS) entry which is preliminary data.</text>
</comment>
<evidence type="ECO:0000313" key="1">
    <source>
        <dbReference type="EMBL" id="PZX50674.1"/>
    </source>
</evidence>
<name>A0A2W7QQQ9_9BACT</name>
<evidence type="ECO:0000313" key="2">
    <source>
        <dbReference type="EMBL" id="TXD80028.1"/>
    </source>
</evidence>
<proteinExistence type="predicted"/>
<dbReference type="Proteomes" id="UP000321927">
    <property type="component" value="Unassembled WGS sequence"/>
</dbReference>
<dbReference type="Proteomes" id="UP000249115">
    <property type="component" value="Unassembled WGS sequence"/>
</dbReference>
<dbReference type="AlphaFoldDB" id="A0A2W7QQQ9"/>
<gene>
    <name evidence="2" type="ORF">ESW18_02570</name>
    <name evidence="1" type="ORF">LV84_03986</name>
</gene>
<dbReference type="EMBL" id="VORV01000001">
    <property type="protein sequence ID" value="TXD80028.1"/>
    <property type="molecule type" value="Genomic_DNA"/>
</dbReference>
<dbReference type="OrthoDB" id="9793254at2"/>
<organism evidence="1 3">
    <name type="scientific">Algoriphagus ratkowskyi</name>
    <dbReference type="NCBI Taxonomy" id="57028"/>
    <lineage>
        <taxon>Bacteria</taxon>
        <taxon>Pseudomonadati</taxon>
        <taxon>Bacteroidota</taxon>
        <taxon>Cytophagia</taxon>
        <taxon>Cytophagales</taxon>
        <taxon>Cyclobacteriaceae</taxon>
        <taxon>Algoriphagus</taxon>
    </lineage>
</organism>